<organism evidence="2 3">
    <name type="scientific">Acetobacterium tundrae</name>
    <dbReference type="NCBI Taxonomy" id="132932"/>
    <lineage>
        <taxon>Bacteria</taxon>
        <taxon>Bacillati</taxon>
        <taxon>Bacillota</taxon>
        <taxon>Clostridia</taxon>
        <taxon>Eubacteriales</taxon>
        <taxon>Eubacteriaceae</taxon>
        <taxon>Acetobacterium</taxon>
    </lineage>
</organism>
<dbReference type="EMBL" id="WJBB01000005">
    <property type="protein sequence ID" value="MBC3796476.1"/>
    <property type="molecule type" value="Genomic_DNA"/>
</dbReference>
<evidence type="ECO:0000313" key="2">
    <source>
        <dbReference type="EMBL" id="MBC3796476.1"/>
    </source>
</evidence>
<name>A0ABR6WJU2_9FIRM</name>
<evidence type="ECO:0000313" key="3">
    <source>
        <dbReference type="Proteomes" id="UP000653358"/>
    </source>
</evidence>
<dbReference type="InterPro" id="IPR000257">
    <property type="entry name" value="Uroporphyrinogen_deCOase"/>
</dbReference>
<protein>
    <recommendedName>
        <fullName evidence="1">Uroporphyrinogen decarboxylase (URO-D) domain-containing protein</fullName>
    </recommendedName>
</protein>
<keyword evidence="3" id="KW-1185">Reference proteome</keyword>
<reference evidence="2 3" key="1">
    <citation type="journal article" date="2020" name="mSystems">
        <title>Defining Genomic and Predicted Metabolic Features of the Acetobacterium Genus.</title>
        <authorList>
            <person name="Ross D.E."/>
            <person name="Marshall C.W."/>
            <person name="Gulliver D."/>
            <person name="May H.D."/>
            <person name="Norman R.S."/>
        </authorList>
    </citation>
    <scope>NUCLEOTIDE SEQUENCE [LARGE SCALE GENOMIC DNA]</scope>
    <source>
        <strain evidence="2 3">DSM 9173</strain>
    </source>
</reference>
<gene>
    <name evidence="2" type="ORF">GH807_05345</name>
</gene>
<dbReference type="InterPro" id="IPR038071">
    <property type="entry name" value="UROD/MetE-like_sf"/>
</dbReference>
<dbReference type="RefSeq" id="WP_148602253.1">
    <property type="nucleotide sequence ID" value="NZ_RXYB01000002.1"/>
</dbReference>
<dbReference type="Proteomes" id="UP000653358">
    <property type="component" value="Unassembled WGS sequence"/>
</dbReference>
<dbReference type="Pfam" id="PF01208">
    <property type="entry name" value="URO-D"/>
    <property type="match status" value="1"/>
</dbReference>
<dbReference type="CDD" id="cd03465">
    <property type="entry name" value="URO-D_like"/>
    <property type="match status" value="1"/>
</dbReference>
<dbReference type="PANTHER" id="PTHR47099">
    <property type="entry name" value="METHYLCOBAMIDE:COM METHYLTRANSFERASE MTBA"/>
    <property type="match status" value="1"/>
</dbReference>
<evidence type="ECO:0000259" key="1">
    <source>
        <dbReference type="Pfam" id="PF01208"/>
    </source>
</evidence>
<proteinExistence type="predicted"/>
<accession>A0ABR6WJU2</accession>
<feature type="domain" description="Uroporphyrinogen decarboxylase (URO-D)" evidence="1">
    <location>
        <begin position="4"/>
        <end position="341"/>
    </location>
</feature>
<dbReference type="InterPro" id="IPR052024">
    <property type="entry name" value="Methanogen_methyltrans"/>
</dbReference>
<comment type="caution">
    <text evidence="2">The sequence shown here is derived from an EMBL/GenBank/DDBJ whole genome shotgun (WGS) entry which is preliminary data.</text>
</comment>
<sequence>MLNTKEMTLKTFKRENTGYVPVGVFLGGSWPIINSGLTLEGLIGKSKETANVFYEVNKRLNADIVMVGTGSTALLIKALGGEVKFDNKGAPQIISELIKTEADLSRLSVDSALKNQSVRWLVETAKELVDLSEDKQLILASGRAPFTLATQLFGLEKFSKAIYKNPRLVHKILEFTTALSLGYFKLMIEEGNVDGAFIADPSASGDVISKKHFEQLVLPYFKKVVRGIKELDKPVMLHICGDITDRLELFPDTGIDSLSIDTKVDVAKAMAIIGDKISVAGNVDPVDVLEFGTKDEVWRSTARCLKKGTEKTGFILFPGCDLAGNVPEENIREFVETAHKWKQKEF</sequence>
<dbReference type="PANTHER" id="PTHR47099:SF1">
    <property type="entry name" value="METHYLCOBAMIDE:COM METHYLTRANSFERASE MTBA"/>
    <property type="match status" value="1"/>
</dbReference>
<dbReference type="SUPFAM" id="SSF51726">
    <property type="entry name" value="UROD/MetE-like"/>
    <property type="match status" value="1"/>
</dbReference>
<dbReference type="Gene3D" id="3.20.20.210">
    <property type="match status" value="1"/>
</dbReference>